<keyword evidence="4" id="KW-1185">Reference proteome</keyword>
<keyword evidence="1" id="KW-0812">Transmembrane</keyword>
<proteinExistence type="predicted"/>
<gene>
    <name evidence="3" type="ORF">V6N11_044420</name>
</gene>
<evidence type="ECO:0000313" key="3">
    <source>
        <dbReference type="EMBL" id="KAK9011573.1"/>
    </source>
</evidence>
<dbReference type="InterPro" id="IPR044791">
    <property type="entry name" value="Beta-glucanase/XTH"/>
</dbReference>
<dbReference type="EMBL" id="JBBPBN010000023">
    <property type="protein sequence ID" value="KAK9011573.1"/>
    <property type="molecule type" value="Genomic_DNA"/>
</dbReference>
<evidence type="ECO:0000256" key="1">
    <source>
        <dbReference type="SAM" id="Phobius"/>
    </source>
</evidence>
<feature type="domain" description="Xyloglucan endo-transglycosylase C-terminal" evidence="2">
    <location>
        <begin position="73"/>
        <end position="117"/>
    </location>
</feature>
<dbReference type="InterPro" id="IPR010713">
    <property type="entry name" value="XET_C"/>
</dbReference>
<evidence type="ECO:0000259" key="2">
    <source>
        <dbReference type="Pfam" id="PF06955"/>
    </source>
</evidence>
<dbReference type="PANTHER" id="PTHR31062">
    <property type="entry name" value="XYLOGLUCAN ENDOTRANSGLUCOSYLASE/HYDROLASE PROTEIN 8-RELATED"/>
    <property type="match status" value="1"/>
</dbReference>
<dbReference type="Pfam" id="PF06955">
    <property type="entry name" value="XET_C"/>
    <property type="match status" value="1"/>
</dbReference>
<keyword evidence="1" id="KW-0472">Membrane</keyword>
<reference evidence="3 4" key="1">
    <citation type="journal article" date="2024" name="G3 (Bethesda)">
        <title>Genome assembly of Hibiscus sabdariffa L. provides insights into metabolisms of medicinal natural products.</title>
        <authorList>
            <person name="Kim T."/>
        </authorList>
    </citation>
    <scope>NUCLEOTIDE SEQUENCE [LARGE SCALE GENOMIC DNA]</scope>
    <source>
        <strain evidence="3">TK-2024</strain>
        <tissue evidence="3">Old leaves</tissue>
    </source>
</reference>
<dbReference type="InterPro" id="IPR013320">
    <property type="entry name" value="ConA-like_dom_sf"/>
</dbReference>
<protein>
    <recommendedName>
        <fullName evidence="2">Xyloglucan endo-transglycosylase C-terminal domain-containing protein</fullName>
    </recommendedName>
</protein>
<sequence>MKEKGQQPLRYPTLAATGGVFALALLLKQQRKPRHLVTMSLLVGNRDDWNFNANACVWSNGASSCKSNAPSSTKGAWFSQEMDSASQQRLRWVRKNFMIYNYCTDAKRFPQGLPPECRMS</sequence>
<organism evidence="3 4">
    <name type="scientific">Hibiscus sabdariffa</name>
    <name type="common">roselle</name>
    <dbReference type="NCBI Taxonomy" id="183260"/>
    <lineage>
        <taxon>Eukaryota</taxon>
        <taxon>Viridiplantae</taxon>
        <taxon>Streptophyta</taxon>
        <taxon>Embryophyta</taxon>
        <taxon>Tracheophyta</taxon>
        <taxon>Spermatophyta</taxon>
        <taxon>Magnoliopsida</taxon>
        <taxon>eudicotyledons</taxon>
        <taxon>Gunneridae</taxon>
        <taxon>Pentapetalae</taxon>
        <taxon>rosids</taxon>
        <taxon>malvids</taxon>
        <taxon>Malvales</taxon>
        <taxon>Malvaceae</taxon>
        <taxon>Malvoideae</taxon>
        <taxon>Hibiscus</taxon>
    </lineage>
</organism>
<evidence type="ECO:0000313" key="4">
    <source>
        <dbReference type="Proteomes" id="UP001396334"/>
    </source>
</evidence>
<comment type="caution">
    <text evidence="3">The sequence shown here is derived from an EMBL/GenBank/DDBJ whole genome shotgun (WGS) entry which is preliminary data.</text>
</comment>
<keyword evidence="1" id="KW-1133">Transmembrane helix</keyword>
<dbReference type="Proteomes" id="UP001396334">
    <property type="component" value="Unassembled WGS sequence"/>
</dbReference>
<feature type="transmembrane region" description="Helical" evidence="1">
    <location>
        <begin position="12"/>
        <end position="27"/>
    </location>
</feature>
<dbReference type="Gene3D" id="2.60.120.200">
    <property type="match status" value="1"/>
</dbReference>
<accession>A0ABR2RFH8</accession>
<name>A0ABR2RFH8_9ROSI</name>
<dbReference type="SUPFAM" id="SSF49899">
    <property type="entry name" value="Concanavalin A-like lectins/glucanases"/>
    <property type="match status" value="1"/>
</dbReference>